<comment type="caution">
    <text evidence="1">The sequence shown here is derived from an EMBL/GenBank/DDBJ whole genome shotgun (WGS) entry which is preliminary data.</text>
</comment>
<dbReference type="InterPro" id="IPR013785">
    <property type="entry name" value="Aldolase_TIM"/>
</dbReference>
<organism evidence="1 2">
    <name type="scientific">Ambispora leptoticha</name>
    <dbReference type="NCBI Taxonomy" id="144679"/>
    <lineage>
        <taxon>Eukaryota</taxon>
        <taxon>Fungi</taxon>
        <taxon>Fungi incertae sedis</taxon>
        <taxon>Mucoromycota</taxon>
        <taxon>Glomeromycotina</taxon>
        <taxon>Glomeromycetes</taxon>
        <taxon>Archaeosporales</taxon>
        <taxon>Ambisporaceae</taxon>
        <taxon>Ambispora</taxon>
    </lineage>
</organism>
<accession>A0A9N9ISX1</accession>
<reference evidence="1" key="1">
    <citation type="submission" date="2021-06" db="EMBL/GenBank/DDBJ databases">
        <authorList>
            <person name="Kallberg Y."/>
            <person name="Tangrot J."/>
            <person name="Rosling A."/>
        </authorList>
    </citation>
    <scope>NUCLEOTIDE SEQUENCE</scope>
    <source>
        <strain evidence="1">FL130A</strain>
    </source>
</reference>
<name>A0A9N9ISX1_9GLOM</name>
<protein>
    <submittedName>
        <fullName evidence="1">7066_t:CDS:1</fullName>
    </submittedName>
</protein>
<proteinExistence type="predicted"/>
<dbReference type="EMBL" id="CAJVPS010039672">
    <property type="protein sequence ID" value="CAG8749277.1"/>
    <property type="molecule type" value="Genomic_DNA"/>
</dbReference>
<keyword evidence="2" id="KW-1185">Reference proteome</keyword>
<dbReference type="OrthoDB" id="10050244at2759"/>
<evidence type="ECO:0000313" key="2">
    <source>
        <dbReference type="Proteomes" id="UP000789508"/>
    </source>
</evidence>
<dbReference type="AlphaFoldDB" id="A0A9N9ISX1"/>
<evidence type="ECO:0000313" key="1">
    <source>
        <dbReference type="EMBL" id="CAG8749277.1"/>
    </source>
</evidence>
<feature type="non-terminal residue" evidence="1">
    <location>
        <position position="57"/>
    </location>
</feature>
<gene>
    <name evidence="1" type="ORF">ALEPTO_LOCUS13238</name>
</gene>
<dbReference type="Proteomes" id="UP000789508">
    <property type="component" value="Unassembled WGS sequence"/>
</dbReference>
<sequence>NGVNGFIVVDLPPEESKHLRGLCTQNGLRYFPYDFIYVYWEKANSTSAVLTIDSHDF</sequence>
<dbReference type="Gene3D" id="3.20.20.70">
    <property type="entry name" value="Aldolase class I"/>
    <property type="match status" value="1"/>
</dbReference>